<name>A0A2W7KGP7_9PROT</name>
<evidence type="ECO:0008006" key="3">
    <source>
        <dbReference type="Google" id="ProtNLM"/>
    </source>
</evidence>
<sequence length="137" mass="13642">MSGAAPCRLSIVSAEPVLRALLREALRGRFDTTPASLADADPLGPTRATQDAGLILLDSDGIEGDPAAFVAGLTLIGAAPVIVLSATAAPGSPVALALFRAGAEAVLHKPAGRLPLDLGGGFGAQILLALDEAAQAR</sequence>
<dbReference type="EMBL" id="QKYU01000007">
    <property type="protein sequence ID" value="PZW46993.1"/>
    <property type="molecule type" value="Genomic_DNA"/>
</dbReference>
<protein>
    <recommendedName>
        <fullName evidence="3">Response regulatory domain-containing protein</fullName>
    </recommendedName>
</protein>
<proteinExistence type="predicted"/>
<dbReference type="AlphaFoldDB" id="A0A2W7KGP7"/>
<dbReference type="SUPFAM" id="SSF52172">
    <property type="entry name" value="CheY-like"/>
    <property type="match status" value="1"/>
</dbReference>
<keyword evidence="2" id="KW-1185">Reference proteome</keyword>
<dbReference type="Proteomes" id="UP000249688">
    <property type="component" value="Unassembled WGS sequence"/>
</dbReference>
<evidence type="ECO:0000313" key="1">
    <source>
        <dbReference type="EMBL" id="PZW46993.1"/>
    </source>
</evidence>
<dbReference type="InterPro" id="IPR011006">
    <property type="entry name" value="CheY-like_superfamily"/>
</dbReference>
<dbReference type="RefSeq" id="WP_111397598.1">
    <property type="nucleotide sequence ID" value="NZ_QKYU01000007.1"/>
</dbReference>
<accession>A0A2W7KGP7</accession>
<organism evidence="1 2">
    <name type="scientific">Humitalea rosea</name>
    <dbReference type="NCBI Taxonomy" id="990373"/>
    <lineage>
        <taxon>Bacteria</taxon>
        <taxon>Pseudomonadati</taxon>
        <taxon>Pseudomonadota</taxon>
        <taxon>Alphaproteobacteria</taxon>
        <taxon>Acetobacterales</taxon>
        <taxon>Roseomonadaceae</taxon>
        <taxon>Humitalea</taxon>
    </lineage>
</organism>
<gene>
    <name evidence="1" type="ORF">C8P66_10730</name>
</gene>
<evidence type="ECO:0000313" key="2">
    <source>
        <dbReference type="Proteomes" id="UP000249688"/>
    </source>
</evidence>
<comment type="caution">
    <text evidence="1">The sequence shown here is derived from an EMBL/GenBank/DDBJ whole genome shotgun (WGS) entry which is preliminary data.</text>
</comment>
<reference evidence="1 2" key="1">
    <citation type="submission" date="2018-06" db="EMBL/GenBank/DDBJ databases">
        <title>Genomic Encyclopedia of Archaeal and Bacterial Type Strains, Phase II (KMG-II): from individual species to whole genera.</title>
        <authorList>
            <person name="Goeker M."/>
        </authorList>
    </citation>
    <scope>NUCLEOTIDE SEQUENCE [LARGE SCALE GENOMIC DNA]</scope>
    <source>
        <strain evidence="1 2">DSM 24525</strain>
    </source>
</reference>